<keyword evidence="3 7" id="KW-0812">Transmembrane</keyword>
<feature type="transmembrane region" description="Helical" evidence="7">
    <location>
        <begin position="151"/>
        <end position="172"/>
    </location>
</feature>
<keyword evidence="2" id="KW-1003">Cell membrane</keyword>
<gene>
    <name evidence="8" type="ORF">SAMN05443575_3616</name>
</gene>
<dbReference type="CDD" id="cd06579">
    <property type="entry name" value="TM_PBP1_transp_AraH_like"/>
    <property type="match status" value="1"/>
</dbReference>
<organism evidence="8 9">
    <name type="scientific">Jatrophihabitans endophyticus</name>
    <dbReference type="NCBI Taxonomy" id="1206085"/>
    <lineage>
        <taxon>Bacteria</taxon>
        <taxon>Bacillati</taxon>
        <taxon>Actinomycetota</taxon>
        <taxon>Actinomycetes</taxon>
        <taxon>Jatrophihabitantales</taxon>
        <taxon>Jatrophihabitantaceae</taxon>
        <taxon>Jatrophihabitans</taxon>
    </lineage>
</organism>
<proteinExistence type="predicted"/>
<evidence type="ECO:0000256" key="5">
    <source>
        <dbReference type="ARBA" id="ARBA00023136"/>
    </source>
</evidence>
<feature type="transmembrane region" description="Helical" evidence="7">
    <location>
        <begin position="321"/>
        <end position="344"/>
    </location>
</feature>
<feature type="transmembrane region" description="Helical" evidence="7">
    <location>
        <begin position="276"/>
        <end position="309"/>
    </location>
</feature>
<dbReference type="GO" id="GO:0005886">
    <property type="term" value="C:plasma membrane"/>
    <property type="evidence" value="ECO:0007669"/>
    <property type="project" value="UniProtKB-SubCell"/>
</dbReference>
<feature type="transmembrane region" description="Helical" evidence="7">
    <location>
        <begin position="193"/>
        <end position="214"/>
    </location>
</feature>
<dbReference type="RefSeq" id="WP_073391794.1">
    <property type="nucleotide sequence ID" value="NZ_FQVU01000005.1"/>
</dbReference>
<evidence type="ECO:0000256" key="4">
    <source>
        <dbReference type="ARBA" id="ARBA00022989"/>
    </source>
</evidence>
<dbReference type="OrthoDB" id="3468954at2"/>
<evidence type="ECO:0000256" key="2">
    <source>
        <dbReference type="ARBA" id="ARBA00022475"/>
    </source>
</evidence>
<dbReference type="Proteomes" id="UP000186132">
    <property type="component" value="Unassembled WGS sequence"/>
</dbReference>
<evidence type="ECO:0000256" key="7">
    <source>
        <dbReference type="SAM" id="Phobius"/>
    </source>
</evidence>
<dbReference type="InterPro" id="IPR001851">
    <property type="entry name" value="ABC_transp_permease"/>
</dbReference>
<dbReference type="GO" id="GO:0022857">
    <property type="term" value="F:transmembrane transporter activity"/>
    <property type="evidence" value="ECO:0007669"/>
    <property type="project" value="InterPro"/>
</dbReference>
<protein>
    <submittedName>
        <fullName evidence="8">Monosaccharide ABC transporter membrane protein, CUT2 family</fullName>
    </submittedName>
</protein>
<keyword evidence="4 7" id="KW-1133">Transmembrane helix</keyword>
<dbReference type="PANTHER" id="PTHR32196:SF72">
    <property type="entry name" value="RIBOSE IMPORT PERMEASE PROTEIN RBSC"/>
    <property type="match status" value="1"/>
</dbReference>
<dbReference type="EMBL" id="FQVU01000005">
    <property type="protein sequence ID" value="SHH28527.1"/>
    <property type="molecule type" value="Genomic_DNA"/>
</dbReference>
<feature type="transmembrane region" description="Helical" evidence="7">
    <location>
        <begin position="43"/>
        <end position="63"/>
    </location>
</feature>
<feature type="transmembrane region" description="Helical" evidence="7">
    <location>
        <begin position="124"/>
        <end position="145"/>
    </location>
</feature>
<name>A0A1M5RQF3_9ACTN</name>
<evidence type="ECO:0000256" key="3">
    <source>
        <dbReference type="ARBA" id="ARBA00022692"/>
    </source>
</evidence>
<feature type="region of interest" description="Disordered" evidence="6">
    <location>
        <begin position="1"/>
        <end position="30"/>
    </location>
</feature>
<keyword evidence="9" id="KW-1185">Reference proteome</keyword>
<dbReference type="STRING" id="1206085.SAMN05443575_3616"/>
<sequence length="353" mass="36587">MTDTSHAVAKPASTDPSPEPPAGTSTPGRRLDGGSAVQFLERYALLVITAAVAVFFAVTSPASEAFPTLDNANVVLGNNAVTALIALAALFPLVSGFFDFSIGSVAILTSVLCAGLQTKTGLPLWLAIVIPMAVSIGIGLVNGLLVTTFRMSPFVTTLGMATLLTGITTWYCSGTTFTLDSSSSLISFGSQRWIQLPVVFFVVLIVAAVVWYFFRHTPYGRSLYAIGSNVTSARLVGMPVDRNVRFAFVASSTISGFAGIVELARQGSATAVDGGSLLFPALAAVFLGATAITPGFFNVVGTIVSAIFVSITVSGLTLMGASGWVTNVFNGAALLVAVGLSTWLGRRKLRGKA</sequence>
<evidence type="ECO:0000256" key="1">
    <source>
        <dbReference type="ARBA" id="ARBA00004651"/>
    </source>
</evidence>
<comment type="subcellular location">
    <subcellularLocation>
        <location evidence="1">Cell membrane</location>
        <topology evidence="1">Multi-pass membrane protein</topology>
    </subcellularLocation>
</comment>
<dbReference type="AlphaFoldDB" id="A0A1M5RQF3"/>
<evidence type="ECO:0000313" key="9">
    <source>
        <dbReference type="Proteomes" id="UP000186132"/>
    </source>
</evidence>
<evidence type="ECO:0000313" key="8">
    <source>
        <dbReference type="EMBL" id="SHH28527.1"/>
    </source>
</evidence>
<accession>A0A1M5RQF3</accession>
<dbReference type="PANTHER" id="PTHR32196">
    <property type="entry name" value="ABC TRANSPORTER PERMEASE PROTEIN YPHD-RELATED-RELATED"/>
    <property type="match status" value="1"/>
</dbReference>
<keyword evidence="5 7" id="KW-0472">Membrane</keyword>
<reference evidence="8 9" key="1">
    <citation type="submission" date="2016-11" db="EMBL/GenBank/DDBJ databases">
        <authorList>
            <person name="Jaros S."/>
            <person name="Januszkiewicz K."/>
            <person name="Wedrychowicz H."/>
        </authorList>
    </citation>
    <scope>NUCLEOTIDE SEQUENCE [LARGE SCALE GENOMIC DNA]</scope>
    <source>
        <strain evidence="8 9">DSM 45627</strain>
    </source>
</reference>
<feature type="transmembrane region" description="Helical" evidence="7">
    <location>
        <begin position="83"/>
        <end position="112"/>
    </location>
</feature>
<feature type="transmembrane region" description="Helical" evidence="7">
    <location>
        <begin position="244"/>
        <end position="264"/>
    </location>
</feature>
<evidence type="ECO:0000256" key="6">
    <source>
        <dbReference type="SAM" id="MobiDB-lite"/>
    </source>
</evidence>
<dbReference type="Pfam" id="PF02653">
    <property type="entry name" value="BPD_transp_2"/>
    <property type="match status" value="1"/>
</dbReference>